<sequence>MNLQQLKEKTELIISDLKDNGRFPKENNGIDYKLKLNIAKTKTPLENFLLNFTKDILSFSNSDGGILLLGINEDSASGVHTETGLEKDNLDLLNQIDLNDITQKFEKIVKIGISIDLQIFQIGTKKFYYLIIEKSSQVLIPVNDFPEYKITKGSIYYRASSKNEHANKSTTDFNRFLQIKANEKSKEFMEIWSKLLPEMVDINPREILIINPAQHKVYGFNSKDKILSGSDIEIDETQNGVFNIILNAISAGEIGKITTDEGKPIYKIVGEFQTDREHIILNSLEQEVKKKSKFKFTNVQLKVAIHHLGWVSNPNFKVVNPPEGTVIPSKRKYIWTETMDQVSNRSKVYFSSDAIEKLAELIDDETKHTELFNKKLSKKASA</sequence>
<dbReference type="Proteomes" id="UP000059672">
    <property type="component" value="Chromosome"/>
</dbReference>
<dbReference type="STRING" id="1622118.Lupro_03020"/>
<reference evidence="2 3" key="2">
    <citation type="journal article" date="2016" name="Int. J. Syst. Evol. Microbiol.">
        <title>Lutibacter profundi sp. nov., isolated from a deep-sea hydrothermal system on the Arctic Mid-Ocean Ridge and emended description of the genus Lutibacter.</title>
        <authorList>
            <person name="Le Moine Bauer S."/>
            <person name="Roalkvam I."/>
            <person name="Steen I.H."/>
            <person name="Dahle H."/>
        </authorList>
    </citation>
    <scope>NUCLEOTIDE SEQUENCE [LARGE SCALE GENOMIC DNA]</scope>
    <source>
        <strain evidence="2 3">LP1</strain>
    </source>
</reference>
<dbReference type="Gene3D" id="3.30.950.30">
    <property type="entry name" value="Schlafen, AAA domain"/>
    <property type="match status" value="1"/>
</dbReference>
<dbReference type="InterPro" id="IPR038461">
    <property type="entry name" value="Schlafen_AlbA_2_dom_sf"/>
</dbReference>
<dbReference type="AlphaFoldDB" id="A0A120IE19"/>
<name>A0A120IE19_9FLAO</name>
<organism evidence="2 3">
    <name type="scientific">Lutibacter profundi</name>
    <dbReference type="NCBI Taxonomy" id="1622118"/>
    <lineage>
        <taxon>Bacteria</taxon>
        <taxon>Pseudomonadati</taxon>
        <taxon>Bacteroidota</taxon>
        <taxon>Flavobacteriia</taxon>
        <taxon>Flavobacteriales</taxon>
        <taxon>Flavobacteriaceae</taxon>
        <taxon>Lutibacter</taxon>
    </lineage>
</organism>
<evidence type="ECO:0000313" key="3">
    <source>
        <dbReference type="Proteomes" id="UP000059672"/>
    </source>
</evidence>
<keyword evidence="3" id="KW-1185">Reference proteome</keyword>
<dbReference type="OrthoDB" id="1099728at2"/>
<dbReference type="PATRIC" id="fig|1622118.3.peg.632"/>
<dbReference type="InterPro" id="IPR007421">
    <property type="entry name" value="Schlafen_AlbA_2_dom"/>
</dbReference>
<accession>A0A120IE19</accession>
<dbReference type="EMBL" id="CP013355">
    <property type="protein sequence ID" value="AMC10287.1"/>
    <property type="molecule type" value="Genomic_DNA"/>
</dbReference>
<feature type="domain" description="Schlafen AlbA-2" evidence="1">
    <location>
        <begin position="26"/>
        <end position="167"/>
    </location>
</feature>
<reference evidence="3" key="1">
    <citation type="submission" date="2015-12" db="EMBL/GenBank/DDBJ databases">
        <title>Complete genome sequence of Lutibacter profundus strain LP1.</title>
        <authorList>
            <person name="Wissuwa J."/>
            <person name="Le Moine Bauer S."/>
            <person name="Stokke R."/>
            <person name="Dahle H."/>
            <person name="Steen I.H."/>
        </authorList>
    </citation>
    <scope>NUCLEOTIDE SEQUENCE [LARGE SCALE GENOMIC DNA]</scope>
    <source>
        <strain evidence="3">LP1</strain>
    </source>
</reference>
<dbReference type="RefSeq" id="WP_068206152.1">
    <property type="nucleotide sequence ID" value="NZ_CP013355.1"/>
</dbReference>
<proteinExistence type="predicted"/>
<dbReference type="KEGG" id="lut:Lupro_03020"/>
<evidence type="ECO:0000259" key="1">
    <source>
        <dbReference type="Pfam" id="PF04326"/>
    </source>
</evidence>
<protein>
    <recommendedName>
        <fullName evidence="1">Schlafen AlbA-2 domain-containing protein</fullName>
    </recommendedName>
</protein>
<evidence type="ECO:0000313" key="2">
    <source>
        <dbReference type="EMBL" id="AMC10287.1"/>
    </source>
</evidence>
<gene>
    <name evidence="2" type="ORF">Lupro_03020</name>
</gene>
<dbReference type="Pfam" id="PF04326">
    <property type="entry name" value="SLFN_AlbA_2"/>
    <property type="match status" value="1"/>
</dbReference>